<dbReference type="EMBL" id="KN837233">
    <property type="protein sequence ID" value="KIJ31980.1"/>
    <property type="molecule type" value="Genomic_DNA"/>
</dbReference>
<keyword evidence="8" id="KW-1185">Reference proteome</keyword>
<dbReference type="InterPro" id="IPR051852">
    <property type="entry name" value="Alpha-type_PK"/>
</dbReference>
<dbReference type="PROSITE" id="PS51158">
    <property type="entry name" value="ALPHA_KINASE"/>
    <property type="match status" value="1"/>
</dbReference>
<dbReference type="Proteomes" id="UP000054279">
    <property type="component" value="Unassembled WGS sequence"/>
</dbReference>
<dbReference type="InterPro" id="IPR011009">
    <property type="entry name" value="Kinase-like_dom_sf"/>
</dbReference>
<protein>
    <recommendedName>
        <fullName evidence="6">Alpha-type protein kinase domain-containing protein</fullName>
    </recommendedName>
</protein>
<gene>
    <name evidence="7" type="ORF">M422DRAFT_185152</name>
</gene>
<evidence type="ECO:0000313" key="7">
    <source>
        <dbReference type="EMBL" id="KIJ31980.1"/>
    </source>
</evidence>
<proteinExistence type="predicted"/>
<evidence type="ECO:0000256" key="5">
    <source>
        <dbReference type="ARBA" id="ARBA00022840"/>
    </source>
</evidence>
<keyword evidence="3" id="KW-0547">Nucleotide-binding</keyword>
<evidence type="ECO:0000256" key="3">
    <source>
        <dbReference type="ARBA" id="ARBA00022741"/>
    </source>
</evidence>
<keyword evidence="2" id="KW-0808">Transferase</keyword>
<evidence type="ECO:0000313" key="8">
    <source>
        <dbReference type="Proteomes" id="UP000054279"/>
    </source>
</evidence>
<evidence type="ECO:0000259" key="6">
    <source>
        <dbReference type="PROSITE" id="PS51158"/>
    </source>
</evidence>
<feature type="non-terminal residue" evidence="7">
    <location>
        <position position="197"/>
    </location>
</feature>
<keyword evidence="4" id="KW-0418">Kinase</keyword>
<dbReference type="OrthoDB" id="301415at2759"/>
<name>A0A0C9V378_SPHS4</name>
<dbReference type="AlphaFoldDB" id="A0A0C9V378"/>
<dbReference type="CDD" id="cd04515">
    <property type="entry name" value="Alpha_kinase"/>
    <property type="match status" value="1"/>
</dbReference>
<dbReference type="GO" id="GO:0005524">
    <property type="term" value="F:ATP binding"/>
    <property type="evidence" value="ECO:0007669"/>
    <property type="project" value="UniProtKB-KW"/>
</dbReference>
<dbReference type="Pfam" id="PF02816">
    <property type="entry name" value="Alpha_kinase"/>
    <property type="match status" value="1"/>
</dbReference>
<sequence length="197" mass="22114">YVAKKIFRLGQPPNYDMNVLSSVNEEQLKAELQRIKTLDWFLTNFFKEATRLHVEVAHIEVVDAYIAQEVDQQNFWLIEPCRTSVVNHYSGTMNHPSQAHDGPSATLLAFAHFVYIWSKEQVVFADLQGVLLMFSGQDGVVLFDPMMHTVNMTGGLGDHGPAGIAKFLEDHSCHVTCAQLGFTEKLKEDDKVDSDSG</sequence>
<organism evidence="7 8">
    <name type="scientific">Sphaerobolus stellatus (strain SS14)</name>
    <dbReference type="NCBI Taxonomy" id="990650"/>
    <lineage>
        <taxon>Eukaryota</taxon>
        <taxon>Fungi</taxon>
        <taxon>Dikarya</taxon>
        <taxon>Basidiomycota</taxon>
        <taxon>Agaricomycotina</taxon>
        <taxon>Agaricomycetes</taxon>
        <taxon>Phallomycetidae</taxon>
        <taxon>Geastrales</taxon>
        <taxon>Sphaerobolaceae</taxon>
        <taxon>Sphaerobolus</taxon>
    </lineage>
</organism>
<dbReference type="SUPFAM" id="SSF56112">
    <property type="entry name" value="Protein kinase-like (PK-like)"/>
    <property type="match status" value="1"/>
</dbReference>
<dbReference type="PANTHER" id="PTHR45992">
    <property type="entry name" value="EUKARYOTIC ELONGATION FACTOR 2 KINASE-RELATED"/>
    <property type="match status" value="1"/>
</dbReference>
<evidence type="ECO:0000256" key="2">
    <source>
        <dbReference type="ARBA" id="ARBA00022679"/>
    </source>
</evidence>
<dbReference type="Gene3D" id="3.20.200.10">
    <property type="entry name" value="MHCK/EF2 kinase"/>
    <property type="match status" value="1"/>
</dbReference>
<keyword evidence="1" id="KW-0723">Serine/threonine-protein kinase</keyword>
<feature type="domain" description="Alpha-type protein kinase" evidence="6">
    <location>
        <begin position="1"/>
        <end position="185"/>
    </location>
</feature>
<keyword evidence="5" id="KW-0067">ATP-binding</keyword>
<accession>A0A0C9V378</accession>
<dbReference type="HOGENOM" id="CLU_108551_0_0_1"/>
<dbReference type="InterPro" id="IPR004166">
    <property type="entry name" value="a-kinase_dom"/>
</dbReference>
<evidence type="ECO:0000256" key="1">
    <source>
        <dbReference type="ARBA" id="ARBA00022527"/>
    </source>
</evidence>
<evidence type="ECO:0000256" key="4">
    <source>
        <dbReference type="ARBA" id="ARBA00022777"/>
    </source>
</evidence>
<dbReference type="GO" id="GO:0004674">
    <property type="term" value="F:protein serine/threonine kinase activity"/>
    <property type="evidence" value="ECO:0007669"/>
    <property type="project" value="UniProtKB-KW"/>
</dbReference>
<reference evidence="7 8" key="1">
    <citation type="submission" date="2014-06" db="EMBL/GenBank/DDBJ databases">
        <title>Evolutionary Origins and Diversification of the Mycorrhizal Mutualists.</title>
        <authorList>
            <consortium name="DOE Joint Genome Institute"/>
            <consortium name="Mycorrhizal Genomics Consortium"/>
            <person name="Kohler A."/>
            <person name="Kuo A."/>
            <person name="Nagy L.G."/>
            <person name="Floudas D."/>
            <person name="Copeland A."/>
            <person name="Barry K.W."/>
            <person name="Cichocki N."/>
            <person name="Veneault-Fourrey C."/>
            <person name="LaButti K."/>
            <person name="Lindquist E.A."/>
            <person name="Lipzen A."/>
            <person name="Lundell T."/>
            <person name="Morin E."/>
            <person name="Murat C."/>
            <person name="Riley R."/>
            <person name="Ohm R."/>
            <person name="Sun H."/>
            <person name="Tunlid A."/>
            <person name="Henrissat B."/>
            <person name="Grigoriev I.V."/>
            <person name="Hibbett D.S."/>
            <person name="Martin F."/>
        </authorList>
    </citation>
    <scope>NUCLEOTIDE SEQUENCE [LARGE SCALE GENOMIC DNA]</scope>
    <source>
        <strain evidence="7 8">SS14</strain>
    </source>
</reference>